<protein>
    <submittedName>
        <fullName evidence="2">DUF1707 domain-containing protein</fullName>
    </submittedName>
</protein>
<name>A0ABT4U4F3_9ACTN</name>
<sequence>MSNHAPEMRASHADRDRVVEVLQAAAADGRLGAEELDTRVERALNARTRGELSALTADLPARPEAKEVLVIRQAGGKYVQDGRWPVPPRIDVHTQICRVTLDFTRALITSNLVRINAEMMHGRLRLVTPPGTVVDAGGLNLAFSKAKVASKDFSADAPLHIEVSGSLLHAKLIERRGRG</sequence>
<gene>
    <name evidence="2" type="ORF">O4J56_14370</name>
</gene>
<dbReference type="EMBL" id="JAQFWQ010000036">
    <property type="protein sequence ID" value="MDA2811824.1"/>
    <property type="molecule type" value="Genomic_DNA"/>
</dbReference>
<dbReference type="Pfam" id="PF08044">
    <property type="entry name" value="DUF1707"/>
    <property type="match status" value="1"/>
</dbReference>
<accession>A0ABT4U4F3</accession>
<evidence type="ECO:0000313" key="2">
    <source>
        <dbReference type="EMBL" id="MDA2811824.1"/>
    </source>
</evidence>
<dbReference type="Proteomes" id="UP001527866">
    <property type="component" value="Unassembled WGS sequence"/>
</dbReference>
<organism evidence="2 3">
    <name type="scientific">Nocardiopsis endophytica</name>
    <dbReference type="NCBI Taxonomy" id="3018445"/>
    <lineage>
        <taxon>Bacteria</taxon>
        <taxon>Bacillati</taxon>
        <taxon>Actinomycetota</taxon>
        <taxon>Actinomycetes</taxon>
        <taxon>Streptosporangiales</taxon>
        <taxon>Nocardiopsidaceae</taxon>
        <taxon>Nocardiopsis</taxon>
    </lineage>
</organism>
<dbReference type="PANTHER" id="PTHR40763">
    <property type="entry name" value="MEMBRANE PROTEIN-RELATED"/>
    <property type="match status" value="1"/>
</dbReference>
<proteinExistence type="predicted"/>
<evidence type="ECO:0000313" key="3">
    <source>
        <dbReference type="Proteomes" id="UP001527866"/>
    </source>
</evidence>
<dbReference type="InterPro" id="IPR012551">
    <property type="entry name" value="DUF1707_SHOCT-like"/>
</dbReference>
<feature type="domain" description="DUF1707" evidence="1">
    <location>
        <begin position="8"/>
        <end position="60"/>
    </location>
</feature>
<evidence type="ECO:0000259" key="1">
    <source>
        <dbReference type="Pfam" id="PF08044"/>
    </source>
</evidence>
<reference evidence="2 3" key="1">
    <citation type="submission" date="2023-01" db="EMBL/GenBank/DDBJ databases">
        <title>Draft genome sequence of Nocardiopsis sp. RSe5-2 isolated from halophytes.</title>
        <authorList>
            <person name="Duangmal K."/>
            <person name="Chantavorakit T."/>
        </authorList>
    </citation>
    <scope>NUCLEOTIDE SEQUENCE [LARGE SCALE GENOMIC DNA]</scope>
    <source>
        <strain evidence="2 3">RSe5-2</strain>
    </source>
</reference>
<keyword evidence="3" id="KW-1185">Reference proteome</keyword>
<comment type="caution">
    <text evidence="2">The sequence shown here is derived from an EMBL/GenBank/DDBJ whole genome shotgun (WGS) entry which is preliminary data.</text>
</comment>
<dbReference type="RefSeq" id="WP_270686277.1">
    <property type="nucleotide sequence ID" value="NZ_JAQFWQ010000036.1"/>
</dbReference>
<dbReference type="PANTHER" id="PTHR40763:SF5">
    <property type="entry name" value="MEMBRANE PROTEIN"/>
    <property type="match status" value="1"/>
</dbReference>